<evidence type="ECO:0000256" key="3">
    <source>
        <dbReference type="ARBA" id="ARBA00022679"/>
    </source>
</evidence>
<dbReference type="Pfam" id="PF02527">
    <property type="entry name" value="GidB"/>
    <property type="match status" value="1"/>
</dbReference>
<evidence type="ECO:0000313" key="4">
    <source>
        <dbReference type="EMBL" id="KKK60767.1"/>
    </source>
</evidence>
<sequence>MRIDDVSRETNEKLIAFSKLAEQWNRSINLYSKSDDIWDRHILDSIQLADLIPTSSKIWLDIGSGGGFPAVPCAILRGTGSPKLIMIESDQRKCSFLKKAVLSFDLNAEVVNQRIEAAPPARADVITARALASLDKLFELTEKHATPETIYLFQKGKTFQNEIETARTRWTFDCEVIVSKTSPQSAILRIKDVARV</sequence>
<dbReference type="AlphaFoldDB" id="A0A0F8WVB6"/>
<dbReference type="InterPro" id="IPR029063">
    <property type="entry name" value="SAM-dependent_MTases_sf"/>
</dbReference>
<keyword evidence="1" id="KW-0963">Cytoplasm</keyword>
<protein>
    <recommendedName>
        <fullName evidence="5">Ribosomal RNA small subunit methyltransferase G</fullName>
    </recommendedName>
</protein>
<dbReference type="NCBIfam" id="TIGR00138">
    <property type="entry name" value="rsmG_gidB"/>
    <property type="match status" value="1"/>
</dbReference>
<dbReference type="GO" id="GO:0005829">
    <property type="term" value="C:cytosol"/>
    <property type="evidence" value="ECO:0007669"/>
    <property type="project" value="TreeGrafter"/>
</dbReference>
<name>A0A0F8WVB6_9ZZZZ</name>
<keyword evidence="3" id="KW-0808">Transferase</keyword>
<proteinExistence type="inferred from homology"/>
<comment type="caution">
    <text evidence="4">The sequence shown here is derived from an EMBL/GenBank/DDBJ whole genome shotgun (WGS) entry which is preliminary data.</text>
</comment>
<dbReference type="SUPFAM" id="SSF53335">
    <property type="entry name" value="S-adenosyl-L-methionine-dependent methyltransferases"/>
    <property type="match status" value="1"/>
</dbReference>
<evidence type="ECO:0000256" key="2">
    <source>
        <dbReference type="ARBA" id="ARBA00022552"/>
    </source>
</evidence>
<dbReference type="GO" id="GO:0070043">
    <property type="term" value="F:rRNA (guanine-N7-)-methyltransferase activity"/>
    <property type="evidence" value="ECO:0007669"/>
    <property type="project" value="TreeGrafter"/>
</dbReference>
<accession>A0A0F8WVB6</accession>
<dbReference type="HAMAP" id="MF_00074">
    <property type="entry name" value="16SrRNA_methyltr_G"/>
    <property type="match status" value="1"/>
</dbReference>
<dbReference type="EMBL" id="LAZR01062803">
    <property type="protein sequence ID" value="KKK60767.1"/>
    <property type="molecule type" value="Genomic_DNA"/>
</dbReference>
<dbReference type="InterPro" id="IPR003682">
    <property type="entry name" value="rRNA_ssu_MeTfrase_G"/>
</dbReference>
<dbReference type="PIRSF" id="PIRSF003078">
    <property type="entry name" value="GidB"/>
    <property type="match status" value="1"/>
</dbReference>
<dbReference type="PANTHER" id="PTHR31760:SF0">
    <property type="entry name" value="S-ADENOSYL-L-METHIONINE-DEPENDENT METHYLTRANSFERASES SUPERFAMILY PROTEIN"/>
    <property type="match status" value="1"/>
</dbReference>
<reference evidence="4" key="1">
    <citation type="journal article" date="2015" name="Nature">
        <title>Complex archaea that bridge the gap between prokaryotes and eukaryotes.</title>
        <authorList>
            <person name="Spang A."/>
            <person name="Saw J.H."/>
            <person name="Jorgensen S.L."/>
            <person name="Zaremba-Niedzwiedzka K."/>
            <person name="Martijn J."/>
            <person name="Lind A.E."/>
            <person name="van Eijk R."/>
            <person name="Schleper C."/>
            <person name="Guy L."/>
            <person name="Ettema T.J."/>
        </authorList>
    </citation>
    <scope>NUCLEOTIDE SEQUENCE</scope>
</reference>
<dbReference type="Gene3D" id="3.40.50.150">
    <property type="entry name" value="Vaccinia Virus protein VP39"/>
    <property type="match status" value="1"/>
</dbReference>
<organism evidence="4">
    <name type="scientific">marine sediment metagenome</name>
    <dbReference type="NCBI Taxonomy" id="412755"/>
    <lineage>
        <taxon>unclassified sequences</taxon>
        <taxon>metagenomes</taxon>
        <taxon>ecological metagenomes</taxon>
    </lineage>
</organism>
<evidence type="ECO:0000256" key="1">
    <source>
        <dbReference type="ARBA" id="ARBA00022490"/>
    </source>
</evidence>
<dbReference type="PANTHER" id="PTHR31760">
    <property type="entry name" value="S-ADENOSYL-L-METHIONINE-DEPENDENT METHYLTRANSFERASES SUPERFAMILY PROTEIN"/>
    <property type="match status" value="1"/>
</dbReference>
<evidence type="ECO:0008006" key="5">
    <source>
        <dbReference type="Google" id="ProtNLM"/>
    </source>
</evidence>
<keyword evidence="2" id="KW-0698">rRNA processing</keyword>
<gene>
    <name evidence="4" type="ORF">LCGC14_3021070</name>
</gene>